<dbReference type="SUPFAM" id="SSF49299">
    <property type="entry name" value="PKD domain"/>
    <property type="match status" value="1"/>
</dbReference>
<evidence type="ECO:0000259" key="3">
    <source>
        <dbReference type="PROSITE" id="PS50093"/>
    </source>
</evidence>
<feature type="region of interest" description="Disordered" evidence="1">
    <location>
        <begin position="439"/>
        <end position="460"/>
    </location>
</feature>
<dbReference type="InterPro" id="IPR015943">
    <property type="entry name" value="WD40/YVTN_repeat-like_dom_sf"/>
</dbReference>
<evidence type="ECO:0000313" key="5">
    <source>
        <dbReference type="Proteomes" id="UP000326570"/>
    </source>
</evidence>
<dbReference type="AlphaFoldDB" id="A0A5N1J7M8"/>
<dbReference type="Pfam" id="PF18911">
    <property type="entry name" value="PKD_4"/>
    <property type="match status" value="1"/>
</dbReference>
<dbReference type="Pfam" id="PF13585">
    <property type="entry name" value="CHU_C"/>
    <property type="match status" value="1"/>
</dbReference>
<gene>
    <name evidence="4" type="ORF">F0P94_05115</name>
</gene>
<evidence type="ECO:0000256" key="2">
    <source>
        <dbReference type="SAM" id="Phobius"/>
    </source>
</evidence>
<keyword evidence="2" id="KW-0472">Membrane</keyword>
<protein>
    <submittedName>
        <fullName evidence="4">PKD domain-containing protein</fullName>
    </submittedName>
</protein>
<keyword evidence="5" id="KW-1185">Reference proteome</keyword>
<dbReference type="InterPro" id="IPR035986">
    <property type="entry name" value="PKD_dom_sf"/>
</dbReference>
<dbReference type="InterPro" id="IPR000601">
    <property type="entry name" value="PKD_dom"/>
</dbReference>
<dbReference type="InterPro" id="IPR022409">
    <property type="entry name" value="PKD/Chitinase_dom"/>
</dbReference>
<dbReference type="PROSITE" id="PS50093">
    <property type="entry name" value="PKD"/>
    <property type="match status" value="1"/>
</dbReference>
<dbReference type="Gene3D" id="2.60.40.10">
    <property type="entry name" value="Immunoglobulins"/>
    <property type="match status" value="1"/>
</dbReference>
<feature type="domain" description="PKD" evidence="3">
    <location>
        <begin position="436"/>
        <end position="487"/>
    </location>
</feature>
<dbReference type="InterPro" id="IPR013783">
    <property type="entry name" value="Ig-like_fold"/>
</dbReference>
<dbReference type="SUPFAM" id="SSF82171">
    <property type="entry name" value="DPP6 N-terminal domain-like"/>
    <property type="match status" value="1"/>
</dbReference>
<feature type="transmembrane region" description="Helical" evidence="2">
    <location>
        <begin position="21"/>
        <end position="37"/>
    </location>
</feature>
<comment type="caution">
    <text evidence="4">The sequence shown here is derived from an EMBL/GenBank/DDBJ whole genome shotgun (WGS) entry which is preliminary data.</text>
</comment>
<reference evidence="4 5" key="1">
    <citation type="submission" date="2019-09" db="EMBL/GenBank/DDBJ databases">
        <title>Genome sequence of Adhaeribacter sp. M2.</title>
        <authorList>
            <person name="Srinivasan S."/>
        </authorList>
    </citation>
    <scope>NUCLEOTIDE SEQUENCE [LARGE SCALE GENOMIC DNA]</scope>
    <source>
        <strain evidence="4 5">M2</strain>
    </source>
</reference>
<evidence type="ECO:0000256" key="1">
    <source>
        <dbReference type="SAM" id="MobiDB-lite"/>
    </source>
</evidence>
<dbReference type="Gene3D" id="2.130.10.10">
    <property type="entry name" value="YVTN repeat-like/Quinoprotein amine dehydrogenase"/>
    <property type="match status" value="1"/>
</dbReference>
<dbReference type="EMBL" id="VTWT01000002">
    <property type="protein sequence ID" value="KAA9340810.1"/>
    <property type="molecule type" value="Genomic_DNA"/>
</dbReference>
<name>A0A5N1J7M8_9BACT</name>
<keyword evidence="2" id="KW-1133">Transmembrane helix</keyword>
<dbReference type="SMART" id="SM00089">
    <property type="entry name" value="PKD"/>
    <property type="match status" value="1"/>
</dbReference>
<sequence>MHVFRLQTAPTLRNCCMKTPAPVYLLFFFCYFIGFAAKAQKEASYWYFGNKAGLYFTSSNQTLLRDNGKMKALEGCATISDSLGNLLFYTAGDTVFNKSHVKMSNGWLLTGHQSASQSSVIVQEPYSTSRYYLFTVDALGGGNGLRYSIVDADAVGNVVAKNIPLQSPVSEKITAVDHRYTRDAWVIVHGSGSQNDNFYAYRVTKPQQPGASAIRPPVISRVGISHAGSFPNNKTIGCMKASPDGRKLALAMQDSSLIEIYDFNDSSGVVSNPVRLRKLPGAYGIEFSRDGSKLYVSTQGETQEILQFNLQAGKGHPDSIRLSMQGILITRSLFAASLQLGIDGKIYVANTDADAKDRQYLGVINAPDSLGSKSKPLLNSLKLNANTHTPVRFSEQGLPNFNQSYLWLPAFKFKYRCIGDLTQFSSIINRQIKGIRWDFGDPDSGPDNTSSQDNPTHKFTKPNTYNVTLTVTLLNNRTRSLTIPVTIAPLPNVFLGMDQWICPTGEIKLKGPEEMARYQWSNGSSAQEIKVTKPGIYWLEVENENGCKNRDSVNILPKPGPVIFQQKLLETCAFVPLKLRTSYRSSTYKWGDGSTDSTLWANREGWYKVTVPYDGCKFTDSVQVVFKECPELLVLPNIITPNNDGQNDKLMLRGIISEGWQLQIFNRWGTPIFEDKNYRNTWPEKAPAAGIYYYLLRKPEAGISRKGWIEVVH</sequence>
<evidence type="ECO:0000313" key="4">
    <source>
        <dbReference type="EMBL" id="KAA9340810.1"/>
    </source>
</evidence>
<dbReference type="CDD" id="cd00146">
    <property type="entry name" value="PKD"/>
    <property type="match status" value="1"/>
</dbReference>
<dbReference type="Proteomes" id="UP000326570">
    <property type="component" value="Unassembled WGS sequence"/>
</dbReference>
<organism evidence="4 5">
    <name type="scientific">Adhaeribacter soli</name>
    <dbReference type="NCBI Taxonomy" id="2607655"/>
    <lineage>
        <taxon>Bacteria</taxon>
        <taxon>Pseudomonadati</taxon>
        <taxon>Bacteroidota</taxon>
        <taxon>Cytophagia</taxon>
        <taxon>Cytophagales</taxon>
        <taxon>Hymenobacteraceae</taxon>
        <taxon>Adhaeribacter</taxon>
    </lineage>
</organism>
<proteinExistence type="predicted"/>
<accession>A0A5N1J7M8</accession>
<keyword evidence="2" id="KW-0812">Transmembrane</keyword>